<dbReference type="EC" id="2.7.13.3" evidence="2"/>
<organism evidence="11 13">
    <name type="scientific">Archangium gephyra</name>
    <dbReference type="NCBI Taxonomy" id="48"/>
    <lineage>
        <taxon>Bacteria</taxon>
        <taxon>Pseudomonadati</taxon>
        <taxon>Myxococcota</taxon>
        <taxon>Myxococcia</taxon>
        <taxon>Myxococcales</taxon>
        <taxon>Cystobacterineae</taxon>
        <taxon>Archangiaceae</taxon>
        <taxon>Archangium</taxon>
    </lineage>
</organism>
<evidence type="ECO:0000256" key="5">
    <source>
        <dbReference type="ARBA" id="ARBA00022741"/>
    </source>
</evidence>
<dbReference type="InterPro" id="IPR004358">
    <property type="entry name" value="Sig_transdc_His_kin-like_C"/>
</dbReference>
<dbReference type="CDD" id="cd00130">
    <property type="entry name" value="PAS"/>
    <property type="match status" value="1"/>
</dbReference>
<feature type="domain" description="Histidine kinase" evidence="9">
    <location>
        <begin position="313"/>
        <end position="529"/>
    </location>
</feature>
<evidence type="ECO:0000313" key="12">
    <source>
        <dbReference type="EMBL" id="REG26788.1"/>
    </source>
</evidence>
<dbReference type="Proteomes" id="UP000256345">
    <property type="component" value="Unassembled WGS sequence"/>
</dbReference>
<keyword evidence="3" id="KW-0597">Phosphoprotein</keyword>
<dbReference type="InterPro" id="IPR003594">
    <property type="entry name" value="HATPase_dom"/>
</dbReference>
<dbReference type="SUPFAM" id="SSF55874">
    <property type="entry name" value="ATPase domain of HSP90 chaperone/DNA topoisomerase II/histidine kinase"/>
    <property type="match status" value="1"/>
</dbReference>
<protein>
    <recommendedName>
        <fullName evidence="2">histidine kinase</fullName>
        <ecNumber evidence="2">2.7.13.3</ecNumber>
    </recommendedName>
</protein>
<evidence type="ECO:0000256" key="1">
    <source>
        <dbReference type="ARBA" id="ARBA00000085"/>
    </source>
</evidence>
<dbReference type="PRINTS" id="PR00344">
    <property type="entry name" value="BCTRLSENSOR"/>
</dbReference>
<dbReference type="InterPro" id="IPR000700">
    <property type="entry name" value="PAS-assoc_C"/>
</dbReference>
<evidence type="ECO:0000313" key="14">
    <source>
        <dbReference type="Proteomes" id="UP000256345"/>
    </source>
</evidence>
<evidence type="ECO:0000259" key="9">
    <source>
        <dbReference type="PROSITE" id="PS50109"/>
    </source>
</evidence>
<dbReference type="InterPro" id="IPR013656">
    <property type="entry name" value="PAS_4"/>
</dbReference>
<evidence type="ECO:0000256" key="3">
    <source>
        <dbReference type="ARBA" id="ARBA00022553"/>
    </source>
</evidence>
<reference evidence="12 14" key="2">
    <citation type="submission" date="2018-08" db="EMBL/GenBank/DDBJ databases">
        <title>Genomic Encyclopedia of Archaeal and Bacterial Type Strains, Phase II (KMG-II): from individual species to whole genera.</title>
        <authorList>
            <person name="Goeker M."/>
        </authorList>
    </citation>
    <scope>NUCLEOTIDE SEQUENCE [LARGE SCALE GENOMIC DNA]</scope>
    <source>
        <strain evidence="12 14">DSM 2261</strain>
    </source>
</reference>
<dbReference type="GO" id="GO:0005524">
    <property type="term" value="F:ATP binding"/>
    <property type="evidence" value="ECO:0007669"/>
    <property type="project" value="UniProtKB-KW"/>
</dbReference>
<dbReference type="EMBL" id="CP011509">
    <property type="protein sequence ID" value="AKJ07389.1"/>
    <property type="molecule type" value="Genomic_DNA"/>
</dbReference>
<name>A0AAC8QHD8_9BACT</name>
<reference evidence="11 13" key="1">
    <citation type="submission" date="2015-05" db="EMBL/GenBank/DDBJ databases">
        <title>Genome assembly of Archangium gephyra DSM 2261.</title>
        <authorList>
            <person name="Sharma G."/>
            <person name="Subramanian S."/>
        </authorList>
    </citation>
    <scope>NUCLEOTIDE SEQUENCE [LARGE SCALE GENOMIC DNA]</scope>
    <source>
        <strain evidence="11 13">DSM 2261</strain>
    </source>
</reference>
<evidence type="ECO:0000256" key="2">
    <source>
        <dbReference type="ARBA" id="ARBA00012438"/>
    </source>
</evidence>
<keyword evidence="6" id="KW-0418">Kinase</keyword>
<dbReference type="GO" id="GO:0000160">
    <property type="term" value="P:phosphorelay signal transduction system"/>
    <property type="evidence" value="ECO:0007669"/>
    <property type="project" value="UniProtKB-KW"/>
</dbReference>
<dbReference type="PANTHER" id="PTHR43065:SF10">
    <property type="entry name" value="PEROXIDE STRESS-ACTIVATED HISTIDINE KINASE MAK3"/>
    <property type="match status" value="1"/>
</dbReference>
<evidence type="ECO:0000259" key="10">
    <source>
        <dbReference type="PROSITE" id="PS50113"/>
    </source>
</evidence>
<dbReference type="KEGG" id="age:AA314_09015"/>
<keyword evidence="8" id="KW-0902">Two-component regulatory system</keyword>
<keyword evidence="14" id="KW-1185">Reference proteome</keyword>
<feature type="domain" description="PAC" evidence="10">
    <location>
        <begin position="91"/>
        <end position="143"/>
    </location>
</feature>
<dbReference type="RefSeq" id="WP_047860429.1">
    <property type="nucleotide sequence ID" value="NZ_CP011509.1"/>
</dbReference>
<dbReference type="Gene3D" id="3.30.450.20">
    <property type="entry name" value="PAS domain"/>
    <property type="match status" value="2"/>
</dbReference>
<sequence>MRALEAIVQAPVRQEAELFRHILDALPYPIFWKGRDLRYLGCNLAFARIAGHADPGAVVGLSDHELPWRKEDVDFYRACDKQVMESGQPLPECEEPVRDSDGARRWTQTSKVPLRDERGFVFGVLGILIDVTEQRETQERLQVALTAGEAANRMLKAQVVERESMQRALDLSELRLRTAVRGAQMTLWGLDAAGIFTFSDGGALVTLGFEPGWLVGHSIFDVYAGHPEILAQTRRALAGESFTGYISFEGIHYETRYSPVFDEAGTLTGVTGLALDVTERVRYHEMLEAELERTRNQLLQVERLATLGTLAAGVGHELRNISTVLNSLRSSFRDCAQRGVPPDAEELEELGWACEHVATHGRHLMDLGRPGRSTVERMDLRELVAGALAMLRTAGITKHLKVSASVPESPLWIDASRTRVEQVLLNLVSNAADAVEVVRDRPAEVRVRLFEDRASGFVCCRVEDTGVGIPQEKLTAIFEPWFTTKPPGRGTGLGLPVVRTILQEAGGDLSVESELGKGSAFTFRLPSRLQAG</sequence>
<dbReference type="Pfam" id="PF08448">
    <property type="entry name" value="PAS_4"/>
    <property type="match status" value="2"/>
</dbReference>
<dbReference type="InterPro" id="IPR036890">
    <property type="entry name" value="HATPase_C_sf"/>
</dbReference>
<gene>
    <name evidence="11" type="ORF">AA314_09015</name>
    <name evidence="12" type="ORF">ATI61_111339</name>
</gene>
<dbReference type="AlphaFoldDB" id="A0AAC8QHD8"/>
<dbReference type="SMART" id="SM00091">
    <property type="entry name" value="PAS"/>
    <property type="match status" value="2"/>
</dbReference>
<comment type="catalytic activity">
    <reaction evidence="1">
        <text>ATP + protein L-histidine = ADP + protein N-phospho-L-histidine.</text>
        <dbReference type="EC" id="2.7.13.3"/>
    </reaction>
</comment>
<evidence type="ECO:0000313" key="13">
    <source>
        <dbReference type="Proteomes" id="UP000035579"/>
    </source>
</evidence>
<dbReference type="PANTHER" id="PTHR43065">
    <property type="entry name" value="SENSOR HISTIDINE KINASE"/>
    <property type="match status" value="1"/>
</dbReference>
<dbReference type="NCBIfam" id="TIGR00229">
    <property type="entry name" value="sensory_box"/>
    <property type="match status" value="1"/>
</dbReference>
<dbReference type="GO" id="GO:0004673">
    <property type="term" value="F:protein histidine kinase activity"/>
    <property type="evidence" value="ECO:0007669"/>
    <property type="project" value="UniProtKB-EC"/>
</dbReference>
<dbReference type="Gene3D" id="3.30.565.10">
    <property type="entry name" value="Histidine kinase-like ATPase, C-terminal domain"/>
    <property type="match status" value="1"/>
</dbReference>
<dbReference type="Proteomes" id="UP000035579">
    <property type="component" value="Chromosome"/>
</dbReference>
<evidence type="ECO:0000256" key="6">
    <source>
        <dbReference type="ARBA" id="ARBA00022777"/>
    </source>
</evidence>
<evidence type="ECO:0000256" key="7">
    <source>
        <dbReference type="ARBA" id="ARBA00022840"/>
    </source>
</evidence>
<keyword evidence="4" id="KW-0808">Transferase</keyword>
<dbReference type="Gene3D" id="1.10.287.130">
    <property type="match status" value="1"/>
</dbReference>
<dbReference type="InterPro" id="IPR000014">
    <property type="entry name" value="PAS"/>
</dbReference>
<keyword evidence="5" id="KW-0547">Nucleotide-binding</keyword>
<evidence type="ECO:0000256" key="8">
    <source>
        <dbReference type="ARBA" id="ARBA00023012"/>
    </source>
</evidence>
<keyword evidence="7" id="KW-0067">ATP-binding</keyword>
<dbReference type="PROSITE" id="PS50113">
    <property type="entry name" value="PAC"/>
    <property type="match status" value="1"/>
</dbReference>
<proteinExistence type="predicted"/>
<accession>A0AAC8QHD8</accession>
<dbReference type="InterPro" id="IPR005467">
    <property type="entry name" value="His_kinase_dom"/>
</dbReference>
<dbReference type="PROSITE" id="PS50109">
    <property type="entry name" value="HIS_KIN"/>
    <property type="match status" value="1"/>
</dbReference>
<dbReference type="SUPFAM" id="SSF55785">
    <property type="entry name" value="PYP-like sensor domain (PAS domain)"/>
    <property type="match status" value="2"/>
</dbReference>
<dbReference type="Pfam" id="PF02518">
    <property type="entry name" value="HATPase_c"/>
    <property type="match status" value="1"/>
</dbReference>
<dbReference type="EMBL" id="QUMU01000011">
    <property type="protein sequence ID" value="REG26788.1"/>
    <property type="molecule type" value="Genomic_DNA"/>
</dbReference>
<evidence type="ECO:0000313" key="11">
    <source>
        <dbReference type="EMBL" id="AKJ07389.1"/>
    </source>
</evidence>
<dbReference type="SMART" id="SM00387">
    <property type="entry name" value="HATPase_c"/>
    <property type="match status" value="1"/>
</dbReference>
<evidence type="ECO:0000256" key="4">
    <source>
        <dbReference type="ARBA" id="ARBA00022679"/>
    </source>
</evidence>
<dbReference type="InterPro" id="IPR035965">
    <property type="entry name" value="PAS-like_dom_sf"/>
</dbReference>